<feature type="non-terminal residue" evidence="2">
    <location>
        <position position="1"/>
    </location>
</feature>
<feature type="region of interest" description="Disordered" evidence="1">
    <location>
        <begin position="172"/>
        <end position="230"/>
    </location>
</feature>
<accession>A0A9P6MDN3</accession>
<proteinExistence type="predicted"/>
<protein>
    <submittedName>
        <fullName evidence="2">Uncharacterized protein</fullName>
    </submittedName>
</protein>
<reference evidence="2" key="1">
    <citation type="journal article" date="2020" name="Fungal Divers.">
        <title>Resolving the Mortierellaceae phylogeny through synthesis of multi-gene phylogenetics and phylogenomics.</title>
        <authorList>
            <person name="Vandepol N."/>
            <person name="Liber J."/>
            <person name="Desiro A."/>
            <person name="Na H."/>
            <person name="Kennedy M."/>
            <person name="Barry K."/>
            <person name="Grigoriev I.V."/>
            <person name="Miller A.N."/>
            <person name="O'Donnell K."/>
            <person name="Stajich J.E."/>
            <person name="Bonito G."/>
        </authorList>
    </citation>
    <scope>NUCLEOTIDE SEQUENCE</scope>
    <source>
        <strain evidence="2">NRRL 2769</strain>
    </source>
</reference>
<feature type="non-terminal residue" evidence="2">
    <location>
        <position position="230"/>
    </location>
</feature>
<sequence length="230" mass="25358">ASPVDLSKLGQPSQRPQQKPKQKKDGSTPASPDSANPFEHLSTLDTPPASAHPVGGNGNAQNTKRRSGHRQQTNGAKDGERKDCPRHAEGHPPNKITRKDLGSRRTLLLYYGSDVSLFERIMTYKLGNPDRHVDDAIDAFSEHQGADALANVIYGTQAFDMVFKYTIPDHRRKPLDQHPVEGDGNGATTAQIDEMQELKQHQAETEKHNRHKGQPPTTRPTVAEKDIEAA</sequence>
<comment type="caution">
    <text evidence="2">The sequence shown here is derived from an EMBL/GenBank/DDBJ whole genome shotgun (WGS) entry which is preliminary data.</text>
</comment>
<dbReference type="AlphaFoldDB" id="A0A9P6MDN3"/>
<evidence type="ECO:0000256" key="1">
    <source>
        <dbReference type="SAM" id="MobiDB-lite"/>
    </source>
</evidence>
<dbReference type="EMBL" id="JAAAID010004284">
    <property type="protein sequence ID" value="KAF9993601.1"/>
    <property type="molecule type" value="Genomic_DNA"/>
</dbReference>
<gene>
    <name evidence="2" type="ORF">BGZ80_008081</name>
</gene>
<feature type="compositionally biased region" description="Basic and acidic residues" evidence="1">
    <location>
        <begin position="196"/>
        <end position="207"/>
    </location>
</feature>
<feature type="region of interest" description="Disordered" evidence="1">
    <location>
        <begin position="1"/>
        <end position="100"/>
    </location>
</feature>
<dbReference type="Proteomes" id="UP000703661">
    <property type="component" value="Unassembled WGS sequence"/>
</dbReference>
<evidence type="ECO:0000313" key="2">
    <source>
        <dbReference type="EMBL" id="KAF9993601.1"/>
    </source>
</evidence>
<organism evidence="2 3">
    <name type="scientific">Entomortierella chlamydospora</name>
    <dbReference type="NCBI Taxonomy" id="101097"/>
    <lineage>
        <taxon>Eukaryota</taxon>
        <taxon>Fungi</taxon>
        <taxon>Fungi incertae sedis</taxon>
        <taxon>Mucoromycota</taxon>
        <taxon>Mortierellomycotina</taxon>
        <taxon>Mortierellomycetes</taxon>
        <taxon>Mortierellales</taxon>
        <taxon>Mortierellaceae</taxon>
        <taxon>Entomortierella</taxon>
    </lineage>
</organism>
<keyword evidence="3" id="KW-1185">Reference proteome</keyword>
<evidence type="ECO:0000313" key="3">
    <source>
        <dbReference type="Proteomes" id="UP000703661"/>
    </source>
</evidence>
<feature type="compositionally biased region" description="Basic and acidic residues" evidence="1">
    <location>
        <begin position="77"/>
        <end position="100"/>
    </location>
</feature>
<name>A0A9P6MDN3_9FUNG</name>